<sequence length="660" mass="70957">MSPRLHPVVPSGTDIGGYLVEEKLGAGGFGAVYRARRGGRLYALKLIPLWGLAEWAEREVAILLRLKHSNLVRIRGHGQWPDEAPQSFFIVMDYVEGRRLDVWAKAENPSSREVVLKVLGVARGLGAAHRAKVVHRDLKESNVVVRASDDEAVVVDFGAGGYESAPSITGGVLPPGTPEYRAPEAWRFQQEHGDERGRSYQPSPSDDLYALGVVLYWLLTGRQPFLPDEAAGVEAVLNRAPKPPHVLNPRVPEALSAVCMRLLAKAPEERHPDADALCVELEALRAQADESWDVKLCDAYGPDTATTIAAVPHAGEDELVQWLKKRKARPRRGPRPPHAEGAQDPYSNAVAIQPELPAPVHARPGSTPAPPPVQVRHFNALRVAIGMGLLVGLSVGVLVLAHNLTPSPAPAARHGLEPHPNVATDSPPASSAFALASWAPGQEVAAPWMPLEADAAAAALDGAPTLAAVALRATLSEEKASVKMKKNTGVFPEPEPQRLRGGAVGKALSLGVAACMAMACPGPQVRPTPPPEECPPGAVEAMEELGLFTREKPLTTFDLSPKDARNIKVREGTTTVRMGHQWGRMPPGTLFSGQLLVGPERVYGRLTEARTPKNERIPVCVQFVEPRDGRIGLLKMEPTSDSGAAIVYSSLDLKAVRRFE</sequence>
<dbReference type="AlphaFoldDB" id="A0A410RS90"/>
<evidence type="ECO:0000256" key="4">
    <source>
        <dbReference type="ARBA" id="ARBA00022741"/>
    </source>
</evidence>
<dbReference type="EMBL" id="CP034669">
    <property type="protein sequence ID" value="QAT84779.1"/>
    <property type="molecule type" value="Genomic_DNA"/>
</dbReference>
<evidence type="ECO:0000256" key="1">
    <source>
        <dbReference type="ARBA" id="ARBA00010886"/>
    </source>
</evidence>
<dbReference type="PANTHER" id="PTHR43671:SF13">
    <property type="entry name" value="SERINE_THREONINE-PROTEIN KINASE NEK2"/>
    <property type="match status" value="1"/>
</dbReference>
<evidence type="ECO:0000256" key="7">
    <source>
        <dbReference type="PROSITE-ProRule" id="PRU10141"/>
    </source>
</evidence>
<evidence type="ECO:0000259" key="9">
    <source>
        <dbReference type="PROSITE" id="PS50011"/>
    </source>
</evidence>
<reference evidence="10 11" key="1">
    <citation type="submission" date="2018-12" db="EMBL/GenBank/DDBJ databases">
        <title>Complete Genome Sequence of the Corallopyronin A producing Myxobacterium Corallococcus coralloides B035.</title>
        <authorList>
            <person name="Bouhired S.M."/>
            <person name="Rupp O."/>
            <person name="Blom J."/>
            <person name="Schaeberle T.F."/>
            <person name="Kehraus S."/>
            <person name="Schiefer A."/>
            <person name="Pfarr K."/>
            <person name="Goesmann A."/>
            <person name="Hoerauf A."/>
            <person name="Koenig G.M."/>
        </authorList>
    </citation>
    <scope>NUCLEOTIDE SEQUENCE [LARGE SCALE GENOMIC DNA]</scope>
    <source>
        <strain evidence="10 11">B035</strain>
    </source>
</reference>
<dbReference type="CDD" id="cd14014">
    <property type="entry name" value="STKc_PknB_like"/>
    <property type="match status" value="1"/>
</dbReference>
<comment type="similarity">
    <text evidence="1">Belongs to the protein kinase superfamily. NEK Ser/Thr protein kinase family. NIMA subfamily.</text>
</comment>
<dbReference type="PROSITE" id="PS00108">
    <property type="entry name" value="PROTEIN_KINASE_ST"/>
    <property type="match status" value="1"/>
</dbReference>
<gene>
    <name evidence="10" type="ORF">EJ065_3213</name>
</gene>
<evidence type="ECO:0000313" key="10">
    <source>
        <dbReference type="EMBL" id="QAT84779.1"/>
    </source>
</evidence>
<accession>A0A410RS90</accession>
<dbReference type="Gene3D" id="1.10.510.10">
    <property type="entry name" value="Transferase(Phosphotransferase) domain 1"/>
    <property type="match status" value="1"/>
</dbReference>
<keyword evidence="5 10" id="KW-0418">Kinase</keyword>
<dbReference type="PROSITE" id="PS00107">
    <property type="entry name" value="PROTEIN_KINASE_ATP"/>
    <property type="match status" value="1"/>
</dbReference>
<dbReference type="PANTHER" id="PTHR43671">
    <property type="entry name" value="SERINE/THREONINE-PROTEIN KINASE NEK"/>
    <property type="match status" value="1"/>
</dbReference>
<dbReference type="GO" id="GO:0005524">
    <property type="term" value="F:ATP binding"/>
    <property type="evidence" value="ECO:0007669"/>
    <property type="project" value="UniProtKB-UniRule"/>
</dbReference>
<keyword evidence="10" id="KW-0723">Serine/threonine-protein kinase</keyword>
<organism evidence="10 11">
    <name type="scientific">Corallococcus coralloides</name>
    <name type="common">Myxococcus coralloides</name>
    <dbReference type="NCBI Taxonomy" id="184914"/>
    <lineage>
        <taxon>Bacteria</taxon>
        <taxon>Pseudomonadati</taxon>
        <taxon>Myxococcota</taxon>
        <taxon>Myxococcia</taxon>
        <taxon>Myxococcales</taxon>
        <taxon>Cystobacterineae</taxon>
        <taxon>Myxococcaceae</taxon>
        <taxon>Corallococcus</taxon>
    </lineage>
</organism>
<evidence type="ECO:0000256" key="5">
    <source>
        <dbReference type="ARBA" id="ARBA00022777"/>
    </source>
</evidence>
<dbReference type="GO" id="GO:0004674">
    <property type="term" value="F:protein serine/threonine kinase activity"/>
    <property type="evidence" value="ECO:0007669"/>
    <property type="project" value="UniProtKB-KW"/>
</dbReference>
<evidence type="ECO:0000256" key="3">
    <source>
        <dbReference type="ARBA" id="ARBA00022679"/>
    </source>
</evidence>
<dbReference type="EC" id="2.7.11.1" evidence="2"/>
<evidence type="ECO:0000256" key="2">
    <source>
        <dbReference type="ARBA" id="ARBA00012513"/>
    </source>
</evidence>
<protein>
    <recommendedName>
        <fullName evidence="2">non-specific serine/threonine protein kinase</fullName>
        <ecNumber evidence="2">2.7.11.1</ecNumber>
    </recommendedName>
</protein>
<keyword evidence="4 7" id="KW-0547">Nucleotide-binding</keyword>
<name>A0A410RS90_CORCK</name>
<feature type="compositionally biased region" description="Basic residues" evidence="8">
    <location>
        <begin position="326"/>
        <end position="335"/>
    </location>
</feature>
<dbReference type="Proteomes" id="UP000288758">
    <property type="component" value="Chromosome"/>
</dbReference>
<dbReference type="InterPro" id="IPR050660">
    <property type="entry name" value="NEK_Ser/Thr_kinase"/>
</dbReference>
<evidence type="ECO:0000256" key="8">
    <source>
        <dbReference type="SAM" id="MobiDB-lite"/>
    </source>
</evidence>
<dbReference type="SUPFAM" id="SSF56112">
    <property type="entry name" value="Protein kinase-like (PK-like)"/>
    <property type="match status" value="1"/>
</dbReference>
<dbReference type="InterPro" id="IPR011009">
    <property type="entry name" value="Kinase-like_dom_sf"/>
</dbReference>
<keyword evidence="6 7" id="KW-0067">ATP-binding</keyword>
<dbReference type="InterPro" id="IPR008271">
    <property type="entry name" value="Ser/Thr_kinase_AS"/>
</dbReference>
<evidence type="ECO:0000313" key="11">
    <source>
        <dbReference type="Proteomes" id="UP000288758"/>
    </source>
</evidence>
<dbReference type="SMART" id="SM00220">
    <property type="entry name" value="S_TKc"/>
    <property type="match status" value="1"/>
</dbReference>
<dbReference type="RefSeq" id="WP_128796661.1">
    <property type="nucleotide sequence ID" value="NZ_CP034669.1"/>
</dbReference>
<feature type="domain" description="Protein kinase" evidence="9">
    <location>
        <begin position="18"/>
        <end position="284"/>
    </location>
</feature>
<dbReference type="Pfam" id="PF00069">
    <property type="entry name" value="Pkinase"/>
    <property type="match status" value="1"/>
</dbReference>
<evidence type="ECO:0000256" key="6">
    <source>
        <dbReference type="ARBA" id="ARBA00022840"/>
    </source>
</evidence>
<feature type="region of interest" description="Disordered" evidence="8">
    <location>
        <begin position="326"/>
        <end position="346"/>
    </location>
</feature>
<dbReference type="InterPro" id="IPR000719">
    <property type="entry name" value="Prot_kinase_dom"/>
</dbReference>
<keyword evidence="3" id="KW-0808">Transferase</keyword>
<dbReference type="PROSITE" id="PS50011">
    <property type="entry name" value="PROTEIN_KINASE_DOM"/>
    <property type="match status" value="1"/>
</dbReference>
<proteinExistence type="inferred from homology"/>
<dbReference type="Gene3D" id="3.30.200.20">
    <property type="entry name" value="Phosphorylase Kinase, domain 1"/>
    <property type="match status" value="1"/>
</dbReference>
<feature type="binding site" evidence="7">
    <location>
        <position position="45"/>
    </location>
    <ligand>
        <name>ATP</name>
        <dbReference type="ChEBI" id="CHEBI:30616"/>
    </ligand>
</feature>
<dbReference type="InterPro" id="IPR017441">
    <property type="entry name" value="Protein_kinase_ATP_BS"/>
</dbReference>